<feature type="domain" description="Cystatin" evidence="6">
    <location>
        <begin position="5"/>
        <end position="73"/>
    </location>
</feature>
<evidence type="ECO:0000259" key="6">
    <source>
        <dbReference type="Pfam" id="PF00031"/>
    </source>
</evidence>
<evidence type="ECO:0000256" key="4">
    <source>
        <dbReference type="ARBA" id="ARBA00022690"/>
    </source>
</evidence>
<dbReference type="InterPro" id="IPR000010">
    <property type="entry name" value="Cystatin_dom"/>
</dbReference>
<dbReference type="EMBL" id="CAJPVJ010003608">
    <property type="protein sequence ID" value="CAG2167767.1"/>
    <property type="molecule type" value="Genomic_DNA"/>
</dbReference>
<protein>
    <recommendedName>
        <fullName evidence="6">Cystatin domain-containing protein</fullName>
    </recommendedName>
</protein>
<dbReference type="PRINTS" id="PR00295">
    <property type="entry name" value="STEFINA"/>
</dbReference>
<evidence type="ECO:0000256" key="2">
    <source>
        <dbReference type="ARBA" id="ARBA00009403"/>
    </source>
</evidence>
<name>A0A7R9QKG8_9ACAR</name>
<comment type="subcellular location">
    <subcellularLocation>
        <location evidence="1">Cytoplasm</location>
    </subcellularLocation>
</comment>
<accession>A0A7R9QKG8</accession>
<dbReference type="GO" id="GO:0004869">
    <property type="term" value="F:cysteine-type endopeptidase inhibitor activity"/>
    <property type="evidence" value="ECO:0007669"/>
    <property type="project" value="UniProtKB-KW"/>
</dbReference>
<keyword evidence="8" id="KW-1185">Reference proteome</keyword>
<dbReference type="EMBL" id="OC918433">
    <property type="protein sequence ID" value="CAD7649385.1"/>
    <property type="molecule type" value="Genomic_DNA"/>
</dbReference>
<dbReference type="InterPro" id="IPR046350">
    <property type="entry name" value="Cystatin_sf"/>
</dbReference>
<reference evidence="7" key="1">
    <citation type="submission" date="2020-11" db="EMBL/GenBank/DDBJ databases">
        <authorList>
            <person name="Tran Van P."/>
        </authorList>
    </citation>
    <scope>NUCLEOTIDE SEQUENCE</scope>
</reference>
<dbReference type="Proteomes" id="UP000728032">
    <property type="component" value="Unassembled WGS sequence"/>
</dbReference>
<evidence type="ECO:0000256" key="1">
    <source>
        <dbReference type="ARBA" id="ARBA00004496"/>
    </source>
</evidence>
<dbReference type="Pfam" id="PF00031">
    <property type="entry name" value="Cystatin"/>
    <property type="match status" value="1"/>
</dbReference>
<dbReference type="OrthoDB" id="2429551at2759"/>
<evidence type="ECO:0000313" key="8">
    <source>
        <dbReference type="Proteomes" id="UP000728032"/>
    </source>
</evidence>
<dbReference type="PANTHER" id="PTHR11414">
    <property type="entry name" value="CYSTATIN FAMILY MEMBER"/>
    <property type="match status" value="1"/>
</dbReference>
<sequence>MAKVGGIGETKQPDDTVHDICHKIRKDVEDKNGQTFSEFTPIVFKTQVVNGINYFIKVRVSDGKYVHIRTHRAFTGEVSFANFEDNKSLEEDIGYFH</sequence>
<evidence type="ECO:0000313" key="7">
    <source>
        <dbReference type="EMBL" id="CAD7649385.1"/>
    </source>
</evidence>
<evidence type="ECO:0000256" key="3">
    <source>
        <dbReference type="ARBA" id="ARBA00022490"/>
    </source>
</evidence>
<gene>
    <name evidence="7" type="ORF">ONB1V03_LOCUS7264</name>
</gene>
<comment type="similarity">
    <text evidence="2">Belongs to the cystatin family.</text>
</comment>
<dbReference type="AlphaFoldDB" id="A0A7R9QKG8"/>
<evidence type="ECO:0000256" key="5">
    <source>
        <dbReference type="ARBA" id="ARBA00022704"/>
    </source>
</evidence>
<keyword evidence="5" id="KW-0789">Thiol protease inhibitor</keyword>
<dbReference type="SUPFAM" id="SSF54403">
    <property type="entry name" value="Cystatin/monellin"/>
    <property type="match status" value="1"/>
</dbReference>
<dbReference type="Gene3D" id="3.10.450.10">
    <property type="match status" value="1"/>
</dbReference>
<dbReference type="FunFam" id="3.10.450.10:FF:000001">
    <property type="entry name" value="Cystatin-A"/>
    <property type="match status" value="1"/>
</dbReference>
<proteinExistence type="inferred from homology"/>
<organism evidence="7">
    <name type="scientific">Oppiella nova</name>
    <dbReference type="NCBI Taxonomy" id="334625"/>
    <lineage>
        <taxon>Eukaryota</taxon>
        <taxon>Metazoa</taxon>
        <taxon>Ecdysozoa</taxon>
        <taxon>Arthropoda</taxon>
        <taxon>Chelicerata</taxon>
        <taxon>Arachnida</taxon>
        <taxon>Acari</taxon>
        <taxon>Acariformes</taxon>
        <taxon>Sarcoptiformes</taxon>
        <taxon>Oribatida</taxon>
        <taxon>Brachypylina</taxon>
        <taxon>Oppioidea</taxon>
        <taxon>Oppiidae</taxon>
        <taxon>Oppiella</taxon>
    </lineage>
</organism>
<dbReference type="InterPro" id="IPR001713">
    <property type="entry name" value="Prot_inh_stefin"/>
</dbReference>
<dbReference type="GO" id="GO:0005829">
    <property type="term" value="C:cytosol"/>
    <property type="evidence" value="ECO:0007669"/>
    <property type="project" value="TreeGrafter"/>
</dbReference>
<keyword evidence="4" id="KW-0646">Protease inhibitor</keyword>
<dbReference type="PANTHER" id="PTHR11414:SF21">
    <property type="entry name" value="CYSTATIN 14A, TANDEM DUPLICATE 1-RELATED"/>
    <property type="match status" value="1"/>
</dbReference>
<keyword evidence="3" id="KW-0963">Cytoplasm</keyword>